<name>A0A8J7DRH0_9CYAN</name>
<evidence type="ECO:0000313" key="3">
    <source>
        <dbReference type="Proteomes" id="UP000636505"/>
    </source>
</evidence>
<gene>
    <name evidence="2" type="ORF">IQ241_14620</name>
</gene>
<sequence length="209" mass="22553">MIITVASFKGGVGKTTTAIHLAAFLQGYAATLLIDADPNRSALGWASRGELPFAVVDEWQAEQTPYPYDHIVIDTPARPVPDDLASLTQTCDLLVLPTTPDVLALDALVLTVEYLKALRANHYRILLTAIPPAPSKAGQEVRAVLQEGNLPLLEAGIRRFSAFQKAALQGLPVYAVKDPRAEAGWADYEAAGAEILTLMEKWSASDWMG</sequence>
<dbReference type="EMBL" id="JADEXG010000034">
    <property type="protein sequence ID" value="MBE9078514.1"/>
    <property type="molecule type" value="Genomic_DNA"/>
</dbReference>
<dbReference type="InterPro" id="IPR050678">
    <property type="entry name" value="DNA_Partitioning_ATPase"/>
</dbReference>
<dbReference type="PIRSF" id="PIRSF009320">
    <property type="entry name" value="Nuc_binding_HP_1000"/>
    <property type="match status" value="1"/>
</dbReference>
<comment type="caution">
    <text evidence="2">The sequence shown here is derived from an EMBL/GenBank/DDBJ whole genome shotgun (WGS) entry which is preliminary data.</text>
</comment>
<dbReference type="Proteomes" id="UP000636505">
    <property type="component" value="Unassembled WGS sequence"/>
</dbReference>
<dbReference type="Pfam" id="PF01656">
    <property type="entry name" value="CbiA"/>
    <property type="match status" value="1"/>
</dbReference>
<reference evidence="2" key="1">
    <citation type="submission" date="2020-10" db="EMBL/GenBank/DDBJ databases">
        <authorList>
            <person name="Castelo-Branco R."/>
            <person name="Eusebio N."/>
            <person name="Adriana R."/>
            <person name="Vieira A."/>
            <person name="Brugerolle De Fraissinette N."/>
            <person name="Rezende De Castro R."/>
            <person name="Schneider M.P."/>
            <person name="Vasconcelos V."/>
            <person name="Leao P.N."/>
        </authorList>
    </citation>
    <scope>NUCLEOTIDE SEQUENCE</scope>
    <source>
        <strain evidence="2">LEGE 07310</strain>
    </source>
</reference>
<feature type="domain" description="CobQ/CobB/MinD/ParA nucleotide binding" evidence="1">
    <location>
        <begin position="3"/>
        <end position="173"/>
    </location>
</feature>
<evidence type="ECO:0000313" key="2">
    <source>
        <dbReference type="EMBL" id="MBE9078514.1"/>
    </source>
</evidence>
<dbReference type="AlphaFoldDB" id="A0A8J7DRH0"/>
<dbReference type="CDD" id="cd02042">
    <property type="entry name" value="ParAB_family"/>
    <property type="match status" value="1"/>
</dbReference>
<evidence type="ECO:0000259" key="1">
    <source>
        <dbReference type="Pfam" id="PF01656"/>
    </source>
</evidence>
<protein>
    <submittedName>
        <fullName evidence="2">ParA family protein</fullName>
    </submittedName>
</protein>
<dbReference type="SUPFAM" id="SSF52540">
    <property type="entry name" value="P-loop containing nucleoside triphosphate hydrolases"/>
    <property type="match status" value="1"/>
</dbReference>
<dbReference type="InterPro" id="IPR027417">
    <property type="entry name" value="P-loop_NTPase"/>
</dbReference>
<dbReference type="PANTHER" id="PTHR13696">
    <property type="entry name" value="P-LOOP CONTAINING NUCLEOSIDE TRIPHOSPHATE HYDROLASE"/>
    <property type="match status" value="1"/>
</dbReference>
<dbReference type="RefSeq" id="WP_193908426.1">
    <property type="nucleotide sequence ID" value="NZ_JADEXG010000034.1"/>
</dbReference>
<organism evidence="2 3">
    <name type="scientific">Vasconcelosia minhoensis LEGE 07310</name>
    <dbReference type="NCBI Taxonomy" id="915328"/>
    <lineage>
        <taxon>Bacteria</taxon>
        <taxon>Bacillati</taxon>
        <taxon>Cyanobacteriota</taxon>
        <taxon>Cyanophyceae</taxon>
        <taxon>Nodosilineales</taxon>
        <taxon>Cymatolegaceae</taxon>
        <taxon>Vasconcelosia</taxon>
        <taxon>Vasconcelosia minhoensis</taxon>
    </lineage>
</organism>
<dbReference type="PANTHER" id="PTHR13696:SF96">
    <property type="entry name" value="COBQ_COBB_MIND_PARA NUCLEOTIDE BINDING DOMAIN-CONTAINING PROTEIN"/>
    <property type="match status" value="1"/>
</dbReference>
<keyword evidence="3" id="KW-1185">Reference proteome</keyword>
<dbReference type="Gene3D" id="3.40.50.300">
    <property type="entry name" value="P-loop containing nucleotide triphosphate hydrolases"/>
    <property type="match status" value="1"/>
</dbReference>
<accession>A0A8J7DRH0</accession>
<proteinExistence type="predicted"/>
<dbReference type="InterPro" id="IPR002586">
    <property type="entry name" value="CobQ/CobB/MinD/ParA_Nub-bd_dom"/>
</dbReference>